<dbReference type="Proteomes" id="UP000269154">
    <property type="component" value="Unassembled WGS sequence"/>
</dbReference>
<evidence type="ECO:0000313" key="1">
    <source>
        <dbReference type="EMBL" id="RQH57448.1"/>
    </source>
</evidence>
<keyword evidence="2" id="KW-1185">Reference proteome</keyword>
<sequence>MQQIPENSPDFKEALVKVLPKLVEKLPKIPEDLPEFEELFSDAFPEAAEQLKLEPNTLYLGEKEFPNIGYIVVMRLYVPDKGTNLLGDTELPEAKIIRENGRVIEGDALCRNKYSKFKGSMGSVYPSPAFDPVAYKAERDRTEWYNQDRPDTWPAQDPPYIIREWTAKYNFCANFEQGPDNADQCPQPTDPNVGSGGFINSTTVYLTTWMDRNFGEILVLRGKKPKTPKTYFGNKIFNRTRDAEMRYFSWSTDEPLSRSRVIDSVFDEEIPVDENGYYTVVVSRPSYRPKNANYECGYAWLEFPAAGDGFGDMYLGELRNRWQMQMNEFEYAPQNTKIPGDEPEVMGEYFPQGTYYKTPEQFDNDFPCKS</sequence>
<gene>
    <name evidence="1" type="ORF">D5R40_01115</name>
</gene>
<name>A0A3N6PZS2_9CYAN</name>
<accession>A0A3N6PZS2</accession>
<reference evidence="1 2" key="1">
    <citation type="journal article" date="2018" name="ACS Chem. Biol.">
        <title>Ketoreductase domain dysfunction expands chemodiversity: malyngamide biosynthesis in the cyanobacterium Okeania hirsuta.</title>
        <authorList>
            <person name="Moss N.A."/>
            <person name="Leao T."/>
            <person name="Rankin M."/>
            <person name="McCullough T.M."/>
            <person name="Qu P."/>
            <person name="Korobeynikov A."/>
            <person name="Smith J.L."/>
            <person name="Gerwick L."/>
            <person name="Gerwick W.H."/>
        </authorList>
    </citation>
    <scope>NUCLEOTIDE SEQUENCE [LARGE SCALE GENOMIC DNA]</scope>
    <source>
        <strain evidence="1 2">PAB10Feb10-1</strain>
    </source>
</reference>
<dbReference type="RefSeq" id="WP_124154130.1">
    <property type="nucleotide sequence ID" value="NZ_CAWOKI010000372.1"/>
</dbReference>
<evidence type="ECO:0000313" key="2">
    <source>
        <dbReference type="Proteomes" id="UP000269154"/>
    </source>
</evidence>
<comment type="caution">
    <text evidence="1">The sequence shown here is derived from an EMBL/GenBank/DDBJ whole genome shotgun (WGS) entry which is preliminary data.</text>
</comment>
<dbReference type="AlphaFoldDB" id="A0A3N6PZS2"/>
<proteinExistence type="predicted"/>
<dbReference type="EMBL" id="RCBY01000003">
    <property type="protein sequence ID" value="RQH57448.1"/>
    <property type="molecule type" value="Genomic_DNA"/>
</dbReference>
<protein>
    <submittedName>
        <fullName evidence="1">Uncharacterized protein</fullName>
    </submittedName>
</protein>
<organism evidence="1 2">
    <name type="scientific">Okeania hirsuta</name>
    <dbReference type="NCBI Taxonomy" id="1458930"/>
    <lineage>
        <taxon>Bacteria</taxon>
        <taxon>Bacillati</taxon>
        <taxon>Cyanobacteriota</taxon>
        <taxon>Cyanophyceae</taxon>
        <taxon>Oscillatoriophycideae</taxon>
        <taxon>Oscillatoriales</taxon>
        <taxon>Microcoleaceae</taxon>
        <taxon>Okeania</taxon>
    </lineage>
</organism>